<dbReference type="GO" id="GO:0008641">
    <property type="term" value="F:ubiquitin-like modifier activating enzyme activity"/>
    <property type="evidence" value="ECO:0007669"/>
    <property type="project" value="InterPro"/>
</dbReference>
<name>A0A177M0K5_METMH</name>
<dbReference type="RefSeq" id="WP_064010217.1">
    <property type="nucleotide sequence ID" value="NZ_LUUG01000109.1"/>
</dbReference>
<dbReference type="Proteomes" id="UP000078090">
    <property type="component" value="Unassembled WGS sequence"/>
</dbReference>
<dbReference type="CDD" id="cd01483">
    <property type="entry name" value="E1_enzyme_family"/>
    <property type="match status" value="1"/>
</dbReference>
<reference evidence="2 3" key="1">
    <citation type="submission" date="2016-03" db="EMBL/GenBank/DDBJ databases">
        <authorList>
            <person name="Ploux O."/>
        </authorList>
    </citation>
    <scope>NUCLEOTIDE SEQUENCE [LARGE SCALE GENOMIC DNA]</scope>
    <source>
        <strain evidence="2 3">R-45363</strain>
    </source>
</reference>
<evidence type="ECO:0000313" key="2">
    <source>
        <dbReference type="EMBL" id="OAH98348.1"/>
    </source>
</evidence>
<dbReference type="GO" id="GO:0061504">
    <property type="term" value="P:cyclic threonylcarbamoyladenosine biosynthetic process"/>
    <property type="evidence" value="ECO:0007669"/>
    <property type="project" value="TreeGrafter"/>
</dbReference>
<dbReference type="InterPro" id="IPR045886">
    <property type="entry name" value="ThiF/MoeB/HesA"/>
</dbReference>
<sequence>MTTSFNYQQAFSRNIGWVTTEEQAVLRGKKIAIAGLGGVGGSHLLTLARLGVGAFHIADFDKFELPNFNRQVGATVSHLNIPKADVMVEMAMDINPELNITSFNQGVTTDNLTEFFTGVDLYVDALDFFAFTARENVFAHCAEHDIPAITAAPLGMGVALLNFLPRKMTFEQYFQLDGKSETDKILNFLLGLSPAMLQRGYLVDQTAVDLINHKGPSTPMACELCAGVAATQALKILLKRGKVLAAPWGLHFDAYRNKSVKTWRPGGNKNLIQRLAIAVAKRQFISLIKTDVRT</sequence>
<dbReference type="Pfam" id="PF00899">
    <property type="entry name" value="ThiF"/>
    <property type="match status" value="1"/>
</dbReference>
<protein>
    <recommendedName>
        <fullName evidence="1">THIF-type NAD/FAD binding fold domain-containing protein</fullName>
    </recommendedName>
</protein>
<dbReference type="OrthoDB" id="272552at2"/>
<comment type="caution">
    <text evidence="2">The sequence shown here is derived from an EMBL/GenBank/DDBJ whole genome shotgun (WGS) entry which is preliminary data.</text>
</comment>
<gene>
    <name evidence="2" type="ORF">A1332_20355</name>
</gene>
<dbReference type="InterPro" id="IPR000594">
    <property type="entry name" value="ThiF_NAD_FAD-bd"/>
</dbReference>
<dbReference type="Gene3D" id="3.40.50.720">
    <property type="entry name" value="NAD(P)-binding Rossmann-like Domain"/>
    <property type="match status" value="1"/>
</dbReference>
<dbReference type="SUPFAM" id="SSF69572">
    <property type="entry name" value="Activating enzymes of the ubiquitin-like proteins"/>
    <property type="match status" value="1"/>
</dbReference>
<organism evidence="2 3">
    <name type="scientific">Methylomonas methanica</name>
    <dbReference type="NCBI Taxonomy" id="421"/>
    <lineage>
        <taxon>Bacteria</taxon>
        <taxon>Pseudomonadati</taxon>
        <taxon>Pseudomonadota</taxon>
        <taxon>Gammaproteobacteria</taxon>
        <taxon>Methylococcales</taxon>
        <taxon>Methylococcaceae</taxon>
        <taxon>Methylomonas</taxon>
    </lineage>
</organism>
<proteinExistence type="predicted"/>
<dbReference type="GO" id="GO:0061503">
    <property type="term" value="F:tRNA threonylcarbamoyladenosine dehydratase"/>
    <property type="evidence" value="ECO:0007669"/>
    <property type="project" value="TreeGrafter"/>
</dbReference>
<accession>A0A177M0K5</accession>
<dbReference type="InterPro" id="IPR035985">
    <property type="entry name" value="Ubiquitin-activating_enz"/>
</dbReference>
<dbReference type="AlphaFoldDB" id="A0A177M0K5"/>
<dbReference type="PANTHER" id="PTHR43267">
    <property type="entry name" value="TRNA THREONYLCARBAMOYLADENOSINE DEHYDRATASE"/>
    <property type="match status" value="1"/>
</dbReference>
<evidence type="ECO:0000313" key="3">
    <source>
        <dbReference type="Proteomes" id="UP000078090"/>
    </source>
</evidence>
<dbReference type="EMBL" id="LUUG01000109">
    <property type="protein sequence ID" value="OAH98348.1"/>
    <property type="molecule type" value="Genomic_DNA"/>
</dbReference>
<dbReference type="PANTHER" id="PTHR43267:SF1">
    <property type="entry name" value="TRNA THREONYLCARBAMOYLADENOSINE DEHYDRATASE"/>
    <property type="match status" value="1"/>
</dbReference>
<evidence type="ECO:0000259" key="1">
    <source>
        <dbReference type="Pfam" id="PF00899"/>
    </source>
</evidence>
<feature type="domain" description="THIF-type NAD/FAD binding fold" evidence="1">
    <location>
        <begin position="12"/>
        <end position="265"/>
    </location>
</feature>
<dbReference type="NCBIfam" id="NF006077">
    <property type="entry name" value="PRK08223.1"/>
    <property type="match status" value="1"/>
</dbReference>